<dbReference type="Proteomes" id="UP001295794">
    <property type="component" value="Unassembled WGS sequence"/>
</dbReference>
<reference evidence="8" key="1">
    <citation type="submission" date="2023-11" db="EMBL/GenBank/DDBJ databases">
        <authorList>
            <person name="De Vega J J."/>
            <person name="De Vega J J."/>
        </authorList>
    </citation>
    <scope>NUCLEOTIDE SEQUENCE</scope>
</reference>
<evidence type="ECO:0000256" key="2">
    <source>
        <dbReference type="ARBA" id="ARBA00022801"/>
    </source>
</evidence>
<dbReference type="Gene3D" id="3.40.50.300">
    <property type="entry name" value="P-loop containing nucleotide triphosphate hydrolases"/>
    <property type="match status" value="1"/>
</dbReference>
<dbReference type="InterPro" id="IPR001650">
    <property type="entry name" value="Helicase_C-like"/>
</dbReference>
<keyword evidence="1" id="KW-0547">Nucleotide-binding</keyword>
<keyword evidence="3" id="KW-0067">ATP-binding</keyword>
<keyword evidence="2" id="KW-0378">Hydrolase</keyword>
<dbReference type="PROSITE" id="PS51194">
    <property type="entry name" value="HELICASE_CTER"/>
    <property type="match status" value="1"/>
</dbReference>
<evidence type="ECO:0000256" key="3">
    <source>
        <dbReference type="ARBA" id="ARBA00022840"/>
    </source>
</evidence>
<dbReference type="SUPFAM" id="SSF52540">
    <property type="entry name" value="P-loop containing nucleoside triphosphate hydrolases"/>
    <property type="match status" value="2"/>
</dbReference>
<evidence type="ECO:0000256" key="5">
    <source>
        <dbReference type="SAM" id="Phobius"/>
    </source>
</evidence>
<keyword evidence="5" id="KW-0812">Transmembrane</keyword>
<protein>
    <submittedName>
        <fullName evidence="8">Uncharacterized protein</fullName>
    </submittedName>
</protein>
<feature type="domain" description="Helicase ATP-binding" evidence="6">
    <location>
        <begin position="648"/>
        <end position="883"/>
    </location>
</feature>
<feature type="domain" description="Helicase C-terminal" evidence="7">
    <location>
        <begin position="1085"/>
        <end position="1240"/>
    </location>
</feature>
<feature type="compositionally biased region" description="Basic and acidic residues" evidence="4">
    <location>
        <begin position="579"/>
        <end position="595"/>
    </location>
</feature>
<dbReference type="PROSITE" id="PS51192">
    <property type="entry name" value="HELICASE_ATP_BIND_1"/>
    <property type="match status" value="1"/>
</dbReference>
<dbReference type="InterPro" id="IPR000330">
    <property type="entry name" value="SNF2_N"/>
</dbReference>
<dbReference type="SMART" id="SM00487">
    <property type="entry name" value="DEXDc"/>
    <property type="match status" value="1"/>
</dbReference>
<keyword evidence="5" id="KW-1133">Transmembrane helix</keyword>
<comment type="caution">
    <text evidence="8">The sequence shown here is derived from an EMBL/GenBank/DDBJ whole genome shotgun (WGS) entry which is preliminary data.</text>
</comment>
<organism evidence="8 9">
    <name type="scientific">Mycena citricolor</name>
    <dbReference type="NCBI Taxonomy" id="2018698"/>
    <lineage>
        <taxon>Eukaryota</taxon>
        <taxon>Fungi</taxon>
        <taxon>Dikarya</taxon>
        <taxon>Basidiomycota</taxon>
        <taxon>Agaricomycotina</taxon>
        <taxon>Agaricomycetes</taxon>
        <taxon>Agaricomycetidae</taxon>
        <taxon>Agaricales</taxon>
        <taxon>Marasmiineae</taxon>
        <taxon>Mycenaceae</taxon>
        <taxon>Mycena</taxon>
    </lineage>
</organism>
<dbReference type="InterPro" id="IPR049730">
    <property type="entry name" value="SNF2/RAD54-like_C"/>
</dbReference>
<feature type="compositionally biased region" description="Basic residues" evidence="4">
    <location>
        <begin position="751"/>
        <end position="775"/>
    </location>
</feature>
<evidence type="ECO:0000256" key="1">
    <source>
        <dbReference type="ARBA" id="ARBA00022741"/>
    </source>
</evidence>
<keyword evidence="9" id="KW-1185">Reference proteome</keyword>
<feature type="compositionally biased region" description="Acidic residues" evidence="4">
    <location>
        <begin position="608"/>
        <end position="622"/>
    </location>
</feature>
<evidence type="ECO:0000313" key="9">
    <source>
        <dbReference type="Proteomes" id="UP001295794"/>
    </source>
</evidence>
<sequence length="1340" mass="150516">MFRSKPLSINVPHGPIDLVPIQAPMSCRGRRTPTCFFLVAVVGLTWLAVVRLGRKPLHPFRPDDYGEVTEHIPLPLNMVEATPTSSRSPPSPSQTGVVVEGVKYDPQTAAVEIESLLSETAAKSSAHYTHNSAALRTMDICLQEQECRSNSKCMSFSVTSDVHSSSLVIIFLAEDLSVSRFRGHEYLETRSILRALDALGIIYVFSPNDVQWAQRVYRLFPDQVKALVMDARDIEDCLKDRINCVRTPNNLPGIPIWKMLHWNKRHIIERANPLGEQWSLSLDRDPSNNKTYVGYSMESNCAKQLPHFTPEERLNRVYILATLETYFAPHHTSWDPEFFETFGRSSGIPFVASLDPVEGRLKNYHQADGLHLVPSNLVELGTLSFVQTVEEMARSKLMLGLWDPREESIVLENLCMGVPFLNPVRNWDHLNPEDRTQWTVQHTSLIDANPPYVYHVFAGDRTGFERAINDALSHPIESYIPPWMSESALEQRLLRDLIHRDWKAEAQARILADNNFAMDSLFAETENIGRVDDEAGVDPLEGEGLSEDKLARLEAILERTTMYSEILKKQMDEARVEHLSHMRRKQAEKAKEKNTSRSYPRKRRRTDEAEEAVVSAEEDEDTGAFPQPALVTGATLKDYQLEGLQWMVSLNAQGISGILADEMGLGKTLQTIAFAAHLRELGTTRPFLVVCPLSVMHNWVDEFKRFAPKIPVLMYHGTPVERAELRRTAIPLPDGWGNNDSKATPVASSSKGKKTAARGKGKGKGRGAAAKKRKRGDRDDVDEQKLSEEPEQDPEEAAIDAHFRAFPVVITTYELIMKDRSSLSAYPWGYIVVDEGHRLKNMHCALIREVKKYESAGRMILTGTPLHNNLAELWSLLNFILPDIFDDVDSFQEWFSPDLSSGMPSERMGAFIVKLHAILKPFLLRRVKADVLGSALPPKKSYVLYAKMSKLQHEAYEAIVSGNVRAWVTGSTKTVEPASVETENEEVGLRTRQAKARARPDGQDDLEEAERRRVADEFARRGIAKQLNSMNLQNKIMQLRKVCSHPFLFSRPDDEIWTLGRSAPTQAEIAAREAELVGGSGKMLLLDRLLVELFRRGHKVLLFSQFTTMLDIIEDWAVDMKGWTICRIDGSTPPLERREQMNLFQSAGDRPDAPRLFLLSTRSGGLGVNLTAADTVIFYDQDWNPQMDAQAQDRAHRIGQTRPVLIFRLVTAHSIEEKIMEKATEKRKLEALVIARGKFKRPTGADGRRTTTAEMAADLLRLEREDDVLPSTLRSGKGNTAILSDEDLEALLDRSPEVFVDRGSGWTAGQGRTAFAVFDGPAADDPGALAGMMAEEPEEA</sequence>
<evidence type="ECO:0000259" key="6">
    <source>
        <dbReference type="PROSITE" id="PS51192"/>
    </source>
</evidence>
<dbReference type="CDD" id="cd18793">
    <property type="entry name" value="SF2_C_SNF"/>
    <property type="match status" value="1"/>
</dbReference>
<feature type="region of interest" description="Disordered" evidence="4">
    <location>
        <begin position="730"/>
        <end position="797"/>
    </location>
</feature>
<proteinExistence type="predicted"/>
<dbReference type="InterPro" id="IPR038718">
    <property type="entry name" value="SNF2-like_sf"/>
</dbReference>
<dbReference type="InterPro" id="IPR027417">
    <property type="entry name" value="P-loop_NTPase"/>
</dbReference>
<dbReference type="PANTHER" id="PTHR10799">
    <property type="entry name" value="SNF2/RAD54 HELICASE FAMILY"/>
    <property type="match status" value="1"/>
</dbReference>
<feature type="region of interest" description="Disordered" evidence="4">
    <location>
        <begin position="977"/>
        <end position="1009"/>
    </location>
</feature>
<accession>A0AAD2JY71</accession>
<feature type="compositionally biased region" description="Polar residues" evidence="4">
    <location>
        <begin position="738"/>
        <end position="750"/>
    </location>
</feature>
<dbReference type="GO" id="GO:0005524">
    <property type="term" value="F:ATP binding"/>
    <property type="evidence" value="ECO:0007669"/>
    <property type="project" value="InterPro"/>
</dbReference>
<feature type="region of interest" description="Disordered" evidence="4">
    <location>
        <begin position="579"/>
        <end position="627"/>
    </location>
</feature>
<evidence type="ECO:0000313" key="8">
    <source>
        <dbReference type="EMBL" id="CAK5268465.1"/>
    </source>
</evidence>
<dbReference type="Pfam" id="PF00176">
    <property type="entry name" value="SNF2-rel_dom"/>
    <property type="match status" value="1"/>
</dbReference>
<evidence type="ECO:0000259" key="7">
    <source>
        <dbReference type="PROSITE" id="PS51194"/>
    </source>
</evidence>
<feature type="transmembrane region" description="Helical" evidence="5">
    <location>
        <begin position="35"/>
        <end position="53"/>
    </location>
</feature>
<dbReference type="InterPro" id="IPR014001">
    <property type="entry name" value="Helicase_ATP-bd"/>
</dbReference>
<keyword evidence="5" id="KW-0472">Membrane</keyword>
<dbReference type="EMBL" id="CAVNYO010000138">
    <property type="protein sequence ID" value="CAK5268465.1"/>
    <property type="molecule type" value="Genomic_DNA"/>
</dbReference>
<name>A0AAD2JY71_9AGAR</name>
<gene>
    <name evidence="8" type="ORF">MYCIT1_LOCUS11677</name>
</gene>
<dbReference type="GO" id="GO:0016787">
    <property type="term" value="F:hydrolase activity"/>
    <property type="evidence" value="ECO:0007669"/>
    <property type="project" value="UniProtKB-KW"/>
</dbReference>
<dbReference type="Pfam" id="PF00271">
    <property type="entry name" value="Helicase_C"/>
    <property type="match status" value="1"/>
</dbReference>
<evidence type="ECO:0000256" key="4">
    <source>
        <dbReference type="SAM" id="MobiDB-lite"/>
    </source>
</evidence>
<dbReference type="Gene3D" id="3.40.50.10810">
    <property type="entry name" value="Tandem AAA-ATPase domain"/>
    <property type="match status" value="2"/>
</dbReference>
<dbReference type="SMART" id="SM00490">
    <property type="entry name" value="HELICc"/>
    <property type="match status" value="1"/>
</dbReference>